<dbReference type="InterPro" id="IPR018076">
    <property type="entry name" value="T2SS_GspF_dom"/>
</dbReference>
<evidence type="ECO:0000313" key="9">
    <source>
        <dbReference type="EMBL" id="MPM00131.1"/>
    </source>
</evidence>
<dbReference type="Pfam" id="PF00482">
    <property type="entry name" value="T2SSF"/>
    <property type="match status" value="2"/>
</dbReference>
<accession>A0A644W9H5</accession>
<dbReference type="InterPro" id="IPR003004">
    <property type="entry name" value="GspF/PilC"/>
</dbReference>
<comment type="caution">
    <text evidence="9">The sequence shown here is derived from an EMBL/GenBank/DDBJ whole genome shotgun (WGS) entry which is preliminary data.</text>
</comment>
<feature type="domain" description="Type II secretion system protein GspF" evidence="8">
    <location>
        <begin position="222"/>
        <end position="344"/>
    </location>
</feature>
<evidence type="ECO:0000256" key="4">
    <source>
        <dbReference type="ARBA" id="ARBA00022692"/>
    </source>
</evidence>
<evidence type="ECO:0000259" key="8">
    <source>
        <dbReference type="Pfam" id="PF00482"/>
    </source>
</evidence>
<dbReference type="AlphaFoldDB" id="A0A644W9H5"/>
<dbReference type="PRINTS" id="PR00812">
    <property type="entry name" value="BCTERIALGSPF"/>
</dbReference>
<protein>
    <submittedName>
        <fullName evidence="9">Putative type II secretion system protein F</fullName>
    </submittedName>
</protein>
<evidence type="ECO:0000256" key="1">
    <source>
        <dbReference type="ARBA" id="ARBA00004651"/>
    </source>
</evidence>
<comment type="subcellular location">
    <subcellularLocation>
        <location evidence="1">Cell membrane</location>
        <topology evidence="1">Multi-pass membrane protein</topology>
    </subcellularLocation>
</comment>
<feature type="transmembrane region" description="Helical" evidence="7">
    <location>
        <begin position="324"/>
        <end position="352"/>
    </location>
</feature>
<keyword evidence="3" id="KW-1003">Cell membrane</keyword>
<comment type="similarity">
    <text evidence="2">Belongs to the GSP F family.</text>
</comment>
<feature type="transmembrane region" description="Helical" evidence="7">
    <location>
        <begin position="123"/>
        <end position="148"/>
    </location>
</feature>
<dbReference type="InterPro" id="IPR042094">
    <property type="entry name" value="T2SS_GspF_sf"/>
</dbReference>
<name>A0A644W9H5_9ZZZZ</name>
<keyword evidence="5 7" id="KW-1133">Transmembrane helix</keyword>
<feature type="transmembrane region" description="Helical" evidence="7">
    <location>
        <begin position="168"/>
        <end position="191"/>
    </location>
</feature>
<evidence type="ECO:0000256" key="2">
    <source>
        <dbReference type="ARBA" id="ARBA00005745"/>
    </source>
</evidence>
<dbReference type="EMBL" id="VSSQ01000710">
    <property type="protein sequence ID" value="MPM00131.1"/>
    <property type="molecule type" value="Genomic_DNA"/>
</dbReference>
<reference evidence="9" key="1">
    <citation type="submission" date="2019-08" db="EMBL/GenBank/DDBJ databases">
        <authorList>
            <person name="Kucharzyk K."/>
            <person name="Murdoch R.W."/>
            <person name="Higgins S."/>
            <person name="Loffler F."/>
        </authorList>
    </citation>
    <scope>NUCLEOTIDE SEQUENCE</scope>
</reference>
<feature type="domain" description="Type II secretion system protein GspF" evidence="8">
    <location>
        <begin position="20"/>
        <end position="142"/>
    </location>
</feature>
<dbReference type="Gene3D" id="1.20.81.30">
    <property type="entry name" value="Type II secretion system (T2SS), domain F"/>
    <property type="match status" value="2"/>
</dbReference>
<dbReference type="GO" id="GO:0005886">
    <property type="term" value="C:plasma membrane"/>
    <property type="evidence" value="ECO:0007669"/>
    <property type="project" value="UniProtKB-SubCell"/>
</dbReference>
<keyword evidence="4 7" id="KW-0812">Transmembrane</keyword>
<evidence type="ECO:0000256" key="6">
    <source>
        <dbReference type="ARBA" id="ARBA00023136"/>
    </source>
</evidence>
<sequence length="354" mass="37615">MKVQTDGSPAFLSSDQASVFCYQFALMQKAGIGLEESASILLEDAKPGWERPLLERLHASLAEGAPLSQAMEKAGAFPDYLRRMVEIGQASGRLDQVLDALSDYYRREAETQSAIRRAVAYPALMAVLVALIFLVLMARVLPVFRQVFNQLGMSLSPLAEGLLRLGDASQAVAAVLSALLLVFAAGLMLLLHTARGAQLSKRLGRALFGGSASSRSLGRSRFASAMALMLSSGLPLDEAVERTGQLLEGSALEHSVKACQEHMYAGVSFPAAVEQAGILSGLQAGLLAAGFRAGASEQAMEELSRRCQTEADERLGRLLGRFEYGLVLTLCLSVGLVLLSVMLPLLGVMSAIGA</sequence>
<keyword evidence="6 7" id="KW-0472">Membrane</keyword>
<gene>
    <name evidence="9" type="primary">gspF_3</name>
    <name evidence="9" type="ORF">SDC9_46354</name>
</gene>
<evidence type="ECO:0000256" key="7">
    <source>
        <dbReference type="SAM" id="Phobius"/>
    </source>
</evidence>
<dbReference type="PANTHER" id="PTHR30012:SF0">
    <property type="entry name" value="TYPE II SECRETION SYSTEM PROTEIN F-RELATED"/>
    <property type="match status" value="1"/>
</dbReference>
<dbReference type="PANTHER" id="PTHR30012">
    <property type="entry name" value="GENERAL SECRETION PATHWAY PROTEIN"/>
    <property type="match status" value="1"/>
</dbReference>
<proteinExistence type="inferred from homology"/>
<organism evidence="9">
    <name type="scientific">bioreactor metagenome</name>
    <dbReference type="NCBI Taxonomy" id="1076179"/>
    <lineage>
        <taxon>unclassified sequences</taxon>
        <taxon>metagenomes</taxon>
        <taxon>ecological metagenomes</taxon>
    </lineage>
</organism>
<evidence type="ECO:0000256" key="3">
    <source>
        <dbReference type="ARBA" id="ARBA00022475"/>
    </source>
</evidence>
<evidence type="ECO:0000256" key="5">
    <source>
        <dbReference type="ARBA" id="ARBA00022989"/>
    </source>
</evidence>